<dbReference type="Gene3D" id="2.60.40.10">
    <property type="entry name" value="Immunoglobulins"/>
    <property type="match status" value="2"/>
</dbReference>
<dbReference type="InterPro" id="IPR050412">
    <property type="entry name" value="Ig-like_Receptors_ImmuneReg"/>
</dbReference>
<sequence length="324" mass="35188">MCGGRMQWGQCISCTCFPGLCQSWEVSTRKRESFLPSPVSLSETLCKPIIWAEPSAVVEKGTPVTIWCQGAADAEEFQLYLEGALFALETPKPPRLRYRVHILIPAMSSRTAGQYSCSYRSGESWSEASDALDLVVTGMYDTPTLWVHPGPQVTPGEPVTLYCRLEIATSMFVLLKEGRPHRVQHGRGPVQAEFPLGPVTAAHQGAYRCFGSYNSHAWSFPSKAVELLIEGDGNTSFIPTDPTPAAAHVGEHCPGSEELGVLRGLDLSAQNLLRLGLAFLVLLALALLLAEDCRGGRRAEAGARGARREARRPQRGGRDGIRAA</sequence>
<dbReference type="STRING" id="10141.ENSCPOP00000027304"/>
<evidence type="ECO:0000256" key="6">
    <source>
        <dbReference type="ARBA" id="ARBA00022737"/>
    </source>
</evidence>
<keyword evidence="4 16" id="KW-0812">Transmembrane</keyword>
<comment type="similarity">
    <text evidence="2">Belongs to the natural cytotoxicity receptor (NCR) family.</text>
</comment>
<dbReference type="Bgee" id="ENSCPOG00000001319">
    <property type="expression patterns" value="Expressed in liver and 7 other cell types or tissues"/>
</dbReference>
<dbReference type="GO" id="GO:0002764">
    <property type="term" value="P:immune response-regulating signaling pathway"/>
    <property type="evidence" value="ECO:0007669"/>
    <property type="project" value="TreeGrafter"/>
</dbReference>
<feature type="domain" description="Immunoglobulin" evidence="17">
    <location>
        <begin position="148"/>
        <end position="230"/>
    </location>
</feature>
<feature type="transmembrane region" description="Helical" evidence="16">
    <location>
        <begin position="272"/>
        <end position="290"/>
    </location>
</feature>
<keyword evidence="3" id="KW-1003">Cell membrane</keyword>
<dbReference type="Ensembl" id="ENSCPOT00000044544.1">
    <property type="protein sequence ID" value="ENSCPOP00000027304.1"/>
    <property type="gene ID" value="ENSCPOG00000001319.4"/>
</dbReference>
<dbReference type="EMBL" id="AAKN02046224">
    <property type="status" value="NOT_ANNOTATED_CDS"/>
    <property type="molecule type" value="Genomic_DNA"/>
</dbReference>
<gene>
    <name evidence="18" type="primary">NCR1</name>
</gene>
<dbReference type="SMART" id="SM00409">
    <property type="entry name" value="IG"/>
    <property type="match status" value="2"/>
</dbReference>
<keyword evidence="19" id="KW-1185">Reference proteome</keyword>
<evidence type="ECO:0000256" key="9">
    <source>
        <dbReference type="ARBA" id="ARBA00023157"/>
    </source>
</evidence>
<dbReference type="FunCoup" id="A0A286XP88">
    <property type="interactions" value="228"/>
</dbReference>
<reference evidence="19" key="1">
    <citation type="journal article" date="2011" name="Nature">
        <title>A high-resolution map of human evolutionary constraint using 29 mammals.</title>
        <authorList>
            <person name="Lindblad-Toh K."/>
            <person name="Garber M."/>
            <person name="Zuk O."/>
            <person name="Lin M.F."/>
            <person name="Parker B.J."/>
            <person name="Washietl S."/>
            <person name="Kheradpour P."/>
            <person name="Ernst J."/>
            <person name="Jordan G."/>
            <person name="Mauceli E."/>
            <person name="Ward L.D."/>
            <person name="Lowe C.B."/>
            <person name="Holloway A.K."/>
            <person name="Clamp M."/>
            <person name="Gnerre S."/>
            <person name="Alfoldi J."/>
            <person name="Beal K."/>
            <person name="Chang J."/>
            <person name="Clawson H."/>
            <person name="Cuff J."/>
            <person name="Di Palma F."/>
            <person name="Fitzgerald S."/>
            <person name="Flicek P."/>
            <person name="Guttman M."/>
            <person name="Hubisz M.J."/>
            <person name="Jaffe D.B."/>
            <person name="Jungreis I."/>
            <person name="Kent W.J."/>
            <person name="Kostka D."/>
            <person name="Lara M."/>
            <person name="Martins A.L."/>
            <person name="Massingham T."/>
            <person name="Moltke I."/>
            <person name="Raney B.J."/>
            <person name="Rasmussen M.D."/>
            <person name="Robinson J."/>
            <person name="Stark A."/>
            <person name="Vilella A.J."/>
            <person name="Wen J."/>
            <person name="Xie X."/>
            <person name="Zody M.C."/>
            <person name="Baldwin J."/>
            <person name="Bloom T."/>
            <person name="Chin C.W."/>
            <person name="Heiman D."/>
            <person name="Nicol R."/>
            <person name="Nusbaum C."/>
            <person name="Young S."/>
            <person name="Wilkinson J."/>
            <person name="Worley K.C."/>
            <person name="Kovar C.L."/>
            <person name="Muzny D.M."/>
            <person name="Gibbs R.A."/>
            <person name="Cree A."/>
            <person name="Dihn H.H."/>
            <person name="Fowler G."/>
            <person name="Jhangiani S."/>
            <person name="Joshi V."/>
            <person name="Lee S."/>
            <person name="Lewis L.R."/>
            <person name="Nazareth L.V."/>
            <person name="Okwuonu G."/>
            <person name="Santibanez J."/>
            <person name="Warren W.C."/>
            <person name="Mardis E.R."/>
            <person name="Weinstock G.M."/>
            <person name="Wilson R.K."/>
            <person name="Delehaunty K."/>
            <person name="Dooling D."/>
            <person name="Fronik C."/>
            <person name="Fulton L."/>
            <person name="Fulton B."/>
            <person name="Graves T."/>
            <person name="Minx P."/>
            <person name="Sodergren E."/>
            <person name="Birney E."/>
            <person name="Margulies E.H."/>
            <person name="Herrero J."/>
            <person name="Green E.D."/>
            <person name="Haussler D."/>
            <person name="Siepel A."/>
            <person name="Goldman N."/>
            <person name="Pollard K.S."/>
            <person name="Pedersen J.S."/>
            <person name="Lander E.S."/>
            <person name="Kellis M."/>
        </authorList>
    </citation>
    <scope>NUCLEOTIDE SEQUENCE [LARGE SCALE GENOMIC DNA]</scope>
    <source>
        <strain evidence="19">2N</strain>
    </source>
</reference>
<evidence type="ECO:0000256" key="13">
    <source>
        <dbReference type="ARBA" id="ARBA00040484"/>
    </source>
</evidence>
<keyword evidence="10" id="KW-0675">Receptor</keyword>
<keyword evidence="5" id="KW-0732">Signal</keyword>
<dbReference type="OMA" id="ERRNTVM"/>
<dbReference type="SUPFAM" id="SSF48726">
    <property type="entry name" value="Immunoglobulin"/>
    <property type="match status" value="2"/>
</dbReference>
<comment type="subcellular location">
    <subcellularLocation>
        <location evidence="1">Cell membrane</location>
        <topology evidence="1">Single-pass type I membrane protein</topology>
    </subcellularLocation>
</comment>
<protein>
    <recommendedName>
        <fullName evidence="13">Natural cytotoxicity triggering receptor 1</fullName>
    </recommendedName>
    <alternativeName>
        <fullName evidence="14">Natural killer cell p46-related protein</fullName>
    </alternativeName>
</protein>
<evidence type="ECO:0000256" key="3">
    <source>
        <dbReference type="ARBA" id="ARBA00022475"/>
    </source>
</evidence>
<evidence type="ECO:0000256" key="4">
    <source>
        <dbReference type="ARBA" id="ARBA00022692"/>
    </source>
</evidence>
<evidence type="ECO:0000256" key="1">
    <source>
        <dbReference type="ARBA" id="ARBA00004251"/>
    </source>
</evidence>
<dbReference type="InterPro" id="IPR013783">
    <property type="entry name" value="Ig-like_fold"/>
</dbReference>
<dbReference type="GeneTree" id="ENSGT01100000263478"/>
<dbReference type="InParanoid" id="A0A286XP88"/>
<evidence type="ECO:0000256" key="8">
    <source>
        <dbReference type="ARBA" id="ARBA00023136"/>
    </source>
</evidence>
<keyword evidence="8 16" id="KW-0472">Membrane</keyword>
<dbReference type="PANTHER" id="PTHR11738:SF14">
    <property type="entry name" value="NATURAL CYTOTOXICITY TRIGGERING RECEPTOR 1"/>
    <property type="match status" value="1"/>
</dbReference>
<name>A0A286XP88_CAVPO</name>
<keyword evidence="6" id="KW-0677">Repeat</keyword>
<accession>A0A286XP88</accession>
<reference evidence="18" key="2">
    <citation type="submission" date="2025-08" db="UniProtKB">
        <authorList>
            <consortium name="Ensembl"/>
        </authorList>
    </citation>
    <scope>IDENTIFICATION</scope>
    <source>
        <strain evidence="18">2N</strain>
    </source>
</reference>
<dbReference type="InterPro" id="IPR036179">
    <property type="entry name" value="Ig-like_dom_sf"/>
</dbReference>
<keyword evidence="11" id="KW-0325">Glycoprotein</keyword>
<evidence type="ECO:0000256" key="16">
    <source>
        <dbReference type="SAM" id="Phobius"/>
    </source>
</evidence>
<dbReference type="VEuPathDB" id="HostDB:ENSCPOG00000001319"/>
<keyword evidence="7 16" id="KW-1133">Transmembrane helix</keyword>
<evidence type="ECO:0000256" key="5">
    <source>
        <dbReference type="ARBA" id="ARBA00022729"/>
    </source>
</evidence>
<evidence type="ECO:0000256" key="14">
    <source>
        <dbReference type="ARBA" id="ARBA00041225"/>
    </source>
</evidence>
<evidence type="ECO:0000256" key="2">
    <source>
        <dbReference type="ARBA" id="ARBA00006531"/>
    </source>
</evidence>
<dbReference type="Proteomes" id="UP000005447">
    <property type="component" value="Unassembled WGS sequence"/>
</dbReference>
<feature type="region of interest" description="Disordered" evidence="15">
    <location>
        <begin position="300"/>
        <end position="324"/>
    </location>
</feature>
<dbReference type="InterPro" id="IPR003599">
    <property type="entry name" value="Ig_sub"/>
</dbReference>
<dbReference type="Pfam" id="PF13895">
    <property type="entry name" value="Ig_2"/>
    <property type="match status" value="1"/>
</dbReference>
<dbReference type="AlphaFoldDB" id="A0A286XP88"/>
<dbReference type="PANTHER" id="PTHR11738">
    <property type="entry name" value="MHC CLASS I NK CELL RECEPTOR"/>
    <property type="match status" value="1"/>
</dbReference>
<reference evidence="18" key="3">
    <citation type="submission" date="2025-09" db="UniProtKB">
        <authorList>
            <consortium name="Ensembl"/>
        </authorList>
    </citation>
    <scope>IDENTIFICATION</scope>
    <source>
        <strain evidence="18">2N</strain>
    </source>
</reference>
<evidence type="ECO:0000256" key="11">
    <source>
        <dbReference type="ARBA" id="ARBA00023180"/>
    </source>
</evidence>
<evidence type="ECO:0000256" key="10">
    <source>
        <dbReference type="ARBA" id="ARBA00023170"/>
    </source>
</evidence>
<evidence type="ECO:0000256" key="7">
    <source>
        <dbReference type="ARBA" id="ARBA00022989"/>
    </source>
</evidence>
<evidence type="ECO:0000259" key="17">
    <source>
        <dbReference type="SMART" id="SM00409"/>
    </source>
</evidence>
<feature type="domain" description="Immunoglobulin" evidence="17">
    <location>
        <begin position="53"/>
        <end position="137"/>
    </location>
</feature>
<dbReference type="FunFam" id="2.60.40.10:FF:000049">
    <property type="entry name" value="Leukocyte immunoglobulin-like receptor subfamily B member 1"/>
    <property type="match status" value="2"/>
</dbReference>
<dbReference type="GO" id="GO:0005886">
    <property type="term" value="C:plasma membrane"/>
    <property type="evidence" value="ECO:0007669"/>
    <property type="project" value="UniProtKB-SubCell"/>
</dbReference>
<keyword evidence="12" id="KW-0393">Immunoglobulin domain</keyword>
<proteinExistence type="inferred from homology"/>
<evidence type="ECO:0000256" key="12">
    <source>
        <dbReference type="ARBA" id="ARBA00023319"/>
    </source>
</evidence>
<keyword evidence="9" id="KW-1015">Disulfide bond</keyword>
<organism evidence="18 19">
    <name type="scientific">Cavia porcellus</name>
    <name type="common">Guinea pig</name>
    <dbReference type="NCBI Taxonomy" id="10141"/>
    <lineage>
        <taxon>Eukaryota</taxon>
        <taxon>Metazoa</taxon>
        <taxon>Chordata</taxon>
        <taxon>Craniata</taxon>
        <taxon>Vertebrata</taxon>
        <taxon>Euteleostomi</taxon>
        <taxon>Mammalia</taxon>
        <taxon>Eutheria</taxon>
        <taxon>Euarchontoglires</taxon>
        <taxon>Glires</taxon>
        <taxon>Rodentia</taxon>
        <taxon>Hystricomorpha</taxon>
        <taxon>Caviidae</taxon>
        <taxon>Cavia</taxon>
    </lineage>
</organism>
<evidence type="ECO:0000313" key="18">
    <source>
        <dbReference type="Ensembl" id="ENSCPOP00000027304.1"/>
    </source>
</evidence>
<evidence type="ECO:0000313" key="19">
    <source>
        <dbReference type="Proteomes" id="UP000005447"/>
    </source>
</evidence>
<evidence type="ECO:0000256" key="15">
    <source>
        <dbReference type="SAM" id="MobiDB-lite"/>
    </source>
</evidence>